<evidence type="ECO:0000313" key="5">
    <source>
        <dbReference type="Proteomes" id="UP000221369"/>
    </source>
</evidence>
<dbReference type="Gene3D" id="3.20.20.30">
    <property type="entry name" value="Luciferase-like domain"/>
    <property type="match status" value="1"/>
</dbReference>
<keyword evidence="2" id="KW-0503">Monooxygenase</keyword>
<gene>
    <name evidence="4" type="ORF">ATJ78_0725</name>
</gene>
<protein>
    <submittedName>
        <fullName evidence="4">Putative LLM family oxidoreductase</fullName>
    </submittedName>
</protein>
<dbReference type="Pfam" id="PF00296">
    <property type="entry name" value="Bac_luciferase"/>
    <property type="match status" value="1"/>
</dbReference>
<keyword evidence="1" id="KW-0560">Oxidoreductase</keyword>
<dbReference type="GO" id="GO:0005829">
    <property type="term" value="C:cytosol"/>
    <property type="evidence" value="ECO:0007669"/>
    <property type="project" value="TreeGrafter"/>
</dbReference>
<dbReference type="AlphaFoldDB" id="A0A2A9DV33"/>
<reference evidence="4 5" key="1">
    <citation type="submission" date="2017-10" db="EMBL/GenBank/DDBJ databases">
        <title>Sequencing the genomes of 1000 actinobacteria strains.</title>
        <authorList>
            <person name="Klenk H.-P."/>
        </authorList>
    </citation>
    <scope>NUCLEOTIDE SEQUENCE [LARGE SCALE GENOMIC DNA]</scope>
    <source>
        <strain evidence="4 5">DSM 21798</strain>
    </source>
</reference>
<accession>A0A2A9DV33</accession>
<keyword evidence="5" id="KW-1185">Reference proteome</keyword>
<dbReference type="EMBL" id="PDJE01000001">
    <property type="protein sequence ID" value="PFG29810.1"/>
    <property type="molecule type" value="Genomic_DNA"/>
</dbReference>
<sequence>MAFEIGVLTFGELTSDLSTGAMPSPAERMMQTLEQARVAEQSGLDVFGVGEHHRSDFVASAPQMILSAIATQTSRIHLTSGVTVLSSDDPVRVFENFATLDLLSGGRAEIIAGRGSYTESFPLFGYDLADYSDLFREKLDALLAIRANNPVTWNEGTLRAPLINADVAPRPIGDLPIWVGVGGTPASAIRTGQLGLPMALALLLGPITGMQQAAALYRQAAEASGHGLESQRMSINLHGYVGDTSQGARDTMYPYFARGMQENNHQRGEGFTIPRNAFDAQASAGGALLAGSVNEVIDKILAYHDIYGIDRIIVQMGFGGLPQPEHLRAIELLGTEVAPVVRREIASREEVAA</sequence>
<feature type="domain" description="Luciferase-like" evidence="3">
    <location>
        <begin position="4"/>
        <end position="306"/>
    </location>
</feature>
<evidence type="ECO:0000259" key="3">
    <source>
        <dbReference type="Pfam" id="PF00296"/>
    </source>
</evidence>
<dbReference type="InterPro" id="IPR036661">
    <property type="entry name" value="Luciferase-like_sf"/>
</dbReference>
<dbReference type="GO" id="GO:0004497">
    <property type="term" value="F:monooxygenase activity"/>
    <property type="evidence" value="ECO:0007669"/>
    <property type="project" value="UniProtKB-KW"/>
</dbReference>
<dbReference type="Proteomes" id="UP000221369">
    <property type="component" value="Unassembled WGS sequence"/>
</dbReference>
<evidence type="ECO:0000256" key="2">
    <source>
        <dbReference type="ARBA" id="ARBA00023033"/>
    </source>
</evidence>
<dbReference type="InterPro" id="IPR011251">
    <property type="entry name" value="Luciferase-like_dom"/>
</dbReference>
<name>A0A2A9DV33_9MICO</name>
<evidence type="ECO:0000313" key="4">
    <source>
        <dbReference type="EMBL" id="PFG29810.1"/>
    </source>
</evidence>
<dbReference type="SUPFAM" id="SSF51679">
    <property type="entry name" value="Bacterial luciferase-like"/>
    <property type="match status" value="1"/>
</dbReference>
<organism evidence="4 5">
    <name type="scientific">Paramicrobacterium agarici</name>
    <dbReference type="NCBI Taxonomy" id="630514"/>
    <lineage>
        <taxon>Bacteria</taxon>
        <taxon>Bacillati</taxon>
        <taxon>Actinomycetota</taxon>
        <taxon>Actinomycetes</taxon>
        <taxon>Micrococcales</taxon>
        <taxon>Microbacteriaceae</taxon>
        <taxon>Paramicrobacterium</taxon>
    </lineage>
</organism>
<dbReference type="PANTHER" id="PTHR30137:SF8">
    <property type="entry name" value="BLR5498 PROTEIN"/>
    <property type="match status" value="1"/>
</dbReference>
<dbReference type="GO" id="GO:0016705">
    <property type="term" value="F:oxidoreductase activity, acting on paired donors, with incorporation or reduction of molecular oxygen"/>
    <property type="evidence" value="ECO:0007669"/>
    <property type="project" value="InterPro"/>
</dbReference>
<comment type="caution">
    <text evidence="4">The sequence shown here is derived from an EMBL/GenBank/DDBJ whole genome shotgun (WGS) entry which is preliminary data.</text>
</comment>
<proteinExistence type="predicted"/>
<dbReference type="RefSeq" id="WP_098406343.1">
    <property type="nucleotide sequence ID" value="NZ_PDJE01000001.1"/>
</dbReference>
<dbReference type="InterPro" id="IPR050766">
    <property type="entry name" value="Bact_Lucif_Oxidored"/>
</dbReference>
<evidence type="ECO:0000256" key="1">
    <source>
        <dbReference type="ARBA" id="ARBA00023002"/>
    </source>
</evidence>
<dbReference type="PANTHER" id="PTHR30137">
    <property type="entry name" value="LUCIFERASE-LIKE MONOOXYGENASE"/>
    <property type="match status" value="1"/>
</dbReference>